<dbReference type="EMBL" id="JARIHO010000079">
    <property type="protein sequence ID" value="KAJ7310150.1"/>
    <property type="molecule type" value="Genomic_DNA"/>
</dbReference>
<evidence type="ECO:0000313" key="2">
    <source>
        <dbReference type="Proteomes" id="UP001218218"/>
    </source>
</evidence>
<name>A0AAD6Z7A7_9AGAR</name>
<keyword evidence="2" id="KW-1185">Reference proteome</keyword>
<gene>
    <name evidence="1" type="ORF">DFH08DRAFT_823184</name>
</gene>
<dbReference type="AlphaFoldDB" id="A0AAD6Z7A7"/>
<comment type="caution">
    <text evidence="1">The sequence shown here is derived from an EMBL/GenBank/DDBJ whole genome shotgun (WGS) entry which is preliminary data.</text>
</comment>
<dbReference type="Proteomes" id="UP001218218">
    <property type="component" value="Unassembled WGS sequence"/>
</dbReference>
<reference evidence="1" key="1">
    <citation type="submission" date="2023-03" db="EMBL/GenBank/DDBJ databases">
        <title>Massive genome expansion in bonnet fungi (Mycena s.s.) driven by repeated elements and novel gene families across ecological guilds.</title>
        <authorList>
            <consortium name="Lawrence Berkeley National Laboratory"/>
            <person name="Harder C.B."/>
            <person name="Miyauchi S."/>
            <person name="Viragh M."/>
            <person name="Kuo A."/>
            <person name="Thoen E."/>
            <person name="Andreopoulos B."/>
            <person name="Lu D."/>
            <person name="Skrede I."/>
            <person name="Drula E."/>
            <person name="Henrissat B."/>
            <person name="Morin E."/>
            <person name="Kohler A."/>
            <person name="Barry K."/>
            <person name="LaButti K."/>
            <person name="Morin E."/>
            <person name="Salamov A."/>
            <person name="Lipzen A."/>
            <person name="Mereny Z."/>
            <person name="Hegedus B."/>
            <person name="Baldrian P."/>
            <person name="Stursova M."/>
            <person name="Weitz H."/>
            <person name="Taylor A."/>
            <person name="Grigoriev I.V."/>
            <person name="Nagy L.G."/>
            <person name="Martin F."/>
            <person name="Kauserud H."/>
        </authorList>
    </citation>
    <scope>NUCLEOTIDE SEQUENCE</scope>
    <source>
        <strain evidence="1">CBHHK002</strain>
    </source>
</reference>
<protein>
    <submittedName>
        <fullName evidence="1">Uncharacterized protein</fullName>
    </submittedName>
</protein>
<proteinExistence type="predicted"/>
<sequence length="168" mass="18673">MSHQTTLHRFFTAVTFAPLRLGRAPHTAPPSGALRQMVLTNFFQRAAAVAGACAGEAKIKNEPTATSTAPSSPAVLTPGLESRVRGLLAKRKRDMVNIDETHYSDPDFGDVNWELDQMFGEVSEWLESYLDKHEEVKKATERYLRAYERVLSTTMSPSWMGAGWGRGM</sequence>
<organism evidence="1 2">
    <name type="scientific">Mycena albidolilacea</name>
    <dbReference type="NCBI Taxonomy" id="1033008"/>
    <lineage>
        <taxon>Eukaryota</taxon>
        <taxon>Fungi</taxon>
        <taxon>Dikarya</taxon>
        <taxon>Basidiomycota</taxon>
        <taxon>Agaricomycotina</taxon>
        <taxon>Agaricomycetes</taxon>
        <taxon>Agaricomycetidae</taxon>
        <taxon>Agaricales</taxon>
        <taxon>Marasmiineae</taxon>
        <taxon>Mycenaceae</taxon>
        <taxon>Mycena</taxon>
    </lineage>
</organism>
<accession>A0AAD6Z7A7</accession>
<evidence type="ECO:0000313" key="1">
    <source>
        <dbReference type="EMBL" id="KAJ7310150.1"/>
    </source>
</evidence>